<feature type="domain" description="Leucine-binding protein" evidence="2">
    <location>
        <begin position="19"/>
        <end position="210"/>
    </location>
</feature>
<comment type="caution">
    <text evidence="3">The sequence shown here is derived from an EMBL/GenBank/DDBJ whole genome shotgun (WGS) entry which is preliminary data.</text>
</comment>
<dbReference type="InterPro" id="IPR028081">
    <property type="entry name" value="Leu-bd"/>
</dbReference>
<evidence type="ECO:0000313" key="3">
    <source>
        <dbReference type="EMBL" id="GAG80334.1"/>
    </source>
</evidence>
<dbReference type="InterPro" id="IPR028082">
    <property type="entry name" value="Peripla_BP_I"/>
</dbReference>
<sequence>MPINSTSLGGQCITLFAAFAAVLPAMLDKPVNKVVIVREDLDWTLPMDAALNAYLPLFGYEILDDIAFPITATSEDFATIWQSIQDLGAQLVIPVISGTTGITFTTQYAQIQAKCLIAGIDVQAQLDSYWFDTNGGCEHEIIMQTLCRTAKTPKSIAFWDRWIDNFGESPLYTAVGSYDTVYMMRDVIEACDSIDSDDLVAQMETITPENPSLTSVSTLEFGWTKSHDVMAGWPYGVTLFVQWQAGGAKECITTGG</sequence>
<dbReference type="EMBL" id="BART01017658">
    <property type="protein sequence ID" value="GAG80334.1"/>
    <property type="molecule type" value="Genomic_DNA"/>
</dbReference>
<dbReference type="Pfam" id="PF13458">
    <property type="entry name" value="Peripla_BP_6"/>
    <property type="match status" value="1"/>
</dbReference>
<reference evidence="3" key="1">
    <citation type="journal article" date="2014" name="Front. Microbiol.">
        <title>High frequency of phylogenetically diverse reductive dehalogenase-homologous genes in deep subseafloor sedimentary metagenomes.</title>
        <authorList>
            <person name="Kawai M."/>
            <person name="Futagami T."/>
            <person name="Toyoda A."/>
            <person name="Takaki Y."/>
            <person name="Nishi S."/>
            <person name="Hori S."/>
            <person name="Arai W."/>
            <person name="Tsubouchi T."/>
            <person name="Morono Y."/>
            <person name="Uchiyama I."/>
            <person name="Ito T."/>
            <person name="Fujiyama A."/>
            <person name="Inagaki F."/>
            <person name="Takami H."/>
        </authorList>
    </citation>
    <scope>NUCLEOTIDE SEQUENCE</scope>
    <source>
        <strain evidence="3">Expedition CK06-06</strain>
    </source>
</reference>
<dbReference type="AlphaFoldDB" id="X1AEM7"/>
<organism evidence="3">
    <name type="scientific">marine sediment metagenome</name>
    <dbReference type="NCBI Taxonomy" id="412755"/>
    <lineage>
        <taxon>unclassified sequences</taxon>
        <taxon>metagenomes</taxon>
        <taxon>ecological metagenomes</taxon>
    </lineage>
</organism>
<dbReference type="PANTHER" id="PTHR30483">
    <property type="entry name" value="LEUCINE-SPECIFIC-BINDING PROTEIN"/>
    <property type="match status" value="1"/>
</dbReference>
<dbReference type="Gene3D" id="3.40.50.2300">
    <property type="match status" value="2"/>
</dbReference>
<dbReference type="PANTHER" id="PTHR30483:SF6">
    <property type="entry name" value="PERIPLASMIC BINDING PROTEIN OF ABC TRANSPORTER FOR NATURAL AMINO ACIDS"/>
    <property type="match status" value="1"/>
</dbReference>
<gene>
    <name evidence="3" type="ORF">S01H4_33530</name>
</gene>
<proteinExistence type="predicted"/>
<dbReference type="InterPro" id="IPR051010">
    <property type="entry name" value="BCAA_transport"/>
</dbReference>
<keyword evidence="1" id="KW-0732">Signal</keyword>
<evidence type="ECO:0000259" key="2">
    <source>
        <dbReference type="Pfam" id="PF13458"/>
    </source>
</evidence>
<dbReference type="SUPFAM" id="SSF53822">
    <property type="entry name" value="Periplasmic binding protein-like I"/>
    <property type="match status" value="1"/>
</dbReference>
<accession>X1AEM7</accession>
<protein>
    <recommendedName>
        <fullName evidence="2">Leucine-binding protein domain-containing protein</fullName>
    </recommendedName>
</protein>
<feature type="non-terminal residue" evidence="3">
    <location>
        <position position="256"/>
    </location>
</feature>
<evidence type="ECO:0000256" key="1">
    <source>
        <dbReference type="ARBA" id="ARBA00022729"/>
    </source>
</evidence>
<name>X1AEM7_9ZZZZ</name>